<organism evidence="1 2">
    <name type="scientific">Gigaspora rosea</name>
    <dbReference type="NCBI Taxonomy" id="44941"/>
    <lineage>
        <taxon>Eukaryota</taxon>
        <taxon>Fungi</taxon>
        <taxon>Fungi incertae sedis</taxon>
        <taxon>Mucoromycota</taxon>
        <taxon>Glomeromycotina</taxon>
        <taxon>Glomeromycetes</taxon>
        <taxon>Diversisporales</taxon>
        <taxon>Gigasporaceae</taxon>
        <taxon>Gigaspora</taxon>
    </lineage>
</organism>
<accession>A0A397VJ41</accession>
<protein>
    <submittedName>
        <fullName evidence="1">Uncharacterized protein</fullName>
    </submittedName>
</protein>
<evidence type="ECO:0000313" key="1">
    <source>
        <dbReference type="EMBL" id="RIB21029.1"/>
    </source>
</evidence>
<name>A0A397VJ41_9GLOM</name>
<dbReference type="AlphaFoldDB" id="A0A397VJ41"/>
<keyword evidence="2" id="KW-1185">Reference proteome</keyword>
<dbReference type="OrthoDB" id="2341532at2759"/>
<gene>
    <name evidence="1" type="ORF">C2G38_2034736</name>
</gene>
<sequence>MGCTRKRAVLVRKGAQYTLPSIDLTEEQTPGIPKLAATITSMHDMQLQMFATIQEMQTKINELHASLKTSSRNNTEKETKWIEDAIGEVIYDAIEKTKYLADEHLMKICYDMLSDIKKVEFQNNVVGNAILTKMSVQLLSGFAVKQGAT</sequence>
<proteinExistence type="predicted"/>
<evidence type="ECO:0000313" key="2">
    <source>
        <dbReference type="Proteomes" id="UP000266673"/>
    </source>
</evidence>
<reference evidence="1 2" key="1">
    <citation type="submission" date="2018-06" db="EMBL/GenBank/DDBJ databases">
        <title>Comparative genomics reveals the genomic features of Rhizophagus irregularis, R. cerebriforme, R. diaphanum and Gigaspora rosea, and their symbiotic lifestyle signature.</title>
        <authorList>
            <person name="Morin E."/>
            <person name="San Clemente H."/>
            <person name="Chen E.C.H."/>
            <person name="De La Providencia I."/>
            <person name="Hainaut M."/>
            <person name="Kuo A."/>
            <person name="Kohler A."/>
            <person name="Murat C."/>
            <person name="Tang N."/>
            <person name="Roy S."/>
            <person name="Loubradou J."/>
            <person name="Henrissat B."/>
            <person name="Grigoriev I.V."/>
            <person name="Corradi N."/>
            <person name="Roux C."/>
            <person name="Martin F.M."/>
        </authorList>
    </citation>
    <scope>NUCLEOTIDE SEQUENCE [LARGE SCALE GENOMIC DNA]</scope>
    <source>
        <strain evidence="1 2">DAOM 194757</strain>
    </source>
</reference>
<dbReference type="EMBL" id="QKWP01000384">
    <property type="protein sequence ID" value="RIB21029.1"/>
    <property type="molecule type" value="Genomic_DNA"/>
</dbReference>
<comment type="caution">
    <text evidence="1">The sequence shown here is derived from an EMBL/GenBank/DDBJ whole genome shotgun (WGS) entry which is preliminary data.</text>
</comment>
<dbReference type="Proteomes" id="UP000266673">
    <property type="component" value="Unassembled WGS sequence"/>
</dbReference>